<gene>
    <name evidence="1" type="ORF">DB895_10015</name>
</gene>
<dbReference type="Proteomes" id="UP000245449">
    <property type="component" value="Unassembled WGS sequence"/>
</dbReference>
<protein>
    <submittedName>
        <fullName evidence="1">Uncharacterized protein</fullName>
    </submittedName>
</protein>
<dbReference type="InterPro" id="IPR045534">
    <property type="entry name" value="DUF6428"/>
</dbReference>
<dbReference type="Pfam" id="PF20001">
    <property type="entry name" value="DUF6428"/>
    <property type="match status" value="1"/>
</dbReference>
<sequence length="157" mass="17565">MKLSQFKNSLSTIENFNIELPNGALVPVHFHITEMGLQTKKFIDCGNTIREENVVTFQVWYAGDFDHRLTPSRVFKIIEASKNLIGDADLEIEVEYQGKDTIGKYGLEFNNGNFILTPKETTCLANDHCGIPAEKMKVTLKELQAQTSCCTPNSGCC</sequence>
<evidence type="ECO:0000313" key="2">
    <source>
        <dbReference type="Proteomes" id="UP000245449"/>
    </source>
</evidence>
<dbReference type="RefSeq" id="WP_116725232.1">
    <property type="nucleotide sequence ID" value="NZ_QCZI01000012.1"/>
</dbReference>
<dbReference type="AlphaFoldDB" id="A0A2U1JHJ8"/>
<proteinExistence type="predicted"/>
<comment type="caution">
    <text evidence="1">The sequence shown here is derived from an EMBL/GenBank/DDBJ whole genome shotgun (WGS) entry which is preliminary data.</text>
</comment>
<dbReference type="OrthoDB" id="66316at2"/>
<name>A0A2U1JHJ8_9FLAO</name>
<reference evidence="1 2" key="1">
    <citation type="submission" date="2018-04" db="EMBL/GenBank/DDBJ databases">
        <title>Flavobacterium sp. nov., isolated from glacier ice.</title>
        <authorList>
            <person name="Liu Q."/>
            <person name="Xin Y.-H."/>
        </authorList>
    </citation>
    <scope>NUCLEOTIDE SEQUENCE [LARGE SCALE GENOMIC DNA]</scope>
    <source>
        <strain evidence="1 2">RB1R5</strain>
    </source>
</reference>
<dbReference type="EMBL" id="QCZI01000012">
    <property type="protein sequence ID" value="PWA04591.1"/>
    <property type="molecule type" value="Genomic_DNA"/>
</dbReference>
<accession>A0A2U1JHJ8</accession>
<evidence type="ECO:0000313" key="1">
    <source>
        <dbReference type="EMBL" id="PWA04591.1"/>
    </source>
</evidence>
<keyword evidence="2" id="KW-1185">Reference proteome</keyword>
<organism evidence="1 2">
    <name type="scientific">Flavobacterium psychrotolerans</name>
    <dbReference type="NCBI Taxonomy" id="2169410"/>
    <lineage>
        <taxon>Bacteria</taxon>
        <taxon>Pseudomonadati</taxon>
        <taxon>Bacteroidota</taxon>
        <taxon>Flavobacteriia</taxon>
        <taxon>Flavobacteriales</taxon>
        <taxon>Flavobacteriaceae</taxon>
        <taxon>Flavobacterium</taxon>
    </lineage>
</organism>